<keyword evidence="3" id="KW-1185">Reference proteome</keyword>
<dbReference type="EMBL" id="AATS01000006">
    <property type="protein sequence ID" value="EAU54732.1"/>
    <property type="molecule type" value="Genomic_DNA"/>
</dbReference>
<gene>
    <name evidence="2" type="ORF">SPV1_14149</name>
</gene>
<evidence type="ECO:0000313" key="2">
    <source>
        <dbReference type="EMBL" id="EAU54732.1"/>
    </source>
</evidence>
<dbReference type="PANTHER" id="PTHR37298:SF1">
    <property type="entry name" value="UPF0111 PROTEIN YKAA"/>
    <property type="match status" value="1"/>
</dbReference>
<dbReference type="InParanoid" id="Q0EZH2"/>
<evidence type="ECO:0000256" key="1">
    <source>
        <dbReference type="ARBA" id="ARBA00008591"/>
    </source>
</evidence>
<comment type="caution">
    <text evidence="2">The sequence shown here is derived from an EMBL/GenBank/DDBJ whole genome shotgun (WGS) entry which is preliminary data.</text>
</comment>
<dbReference type="Proteomes" id="UP000005297">
    <property type="component" value="Unassembled WGS sequence"/>
</dbReference>
<dbReference type="STRING" id="314344.AL013_11715"/>
<proteinExistence type="inferred from homology"/>
<dbReference type="PANTHER" id="PTHR37298">
    <property type="entry name" value="UPF0111 PROTEIN YKAA"/>
    <property type="match status" value="1"/>
</dbReference>
<dbReference type="InterPro" id="IPR052912">
    <property type="entry name" value="UPF0111_domain"/>
</dbReference>
<comment type="similarity">
    <text evidence="1">Belongs to the UPF0111 family.</text>
</comment>
<name>Q0EZH2_9PROT</name>
<accession>Q0EZH2</accession>
<dbReference type="InterPro" id="IPR018445">
    <property type="entry name" value="Put_Phosphate_transp_reg"/>
</dbReference>
<sequence length="214" mass="24320">MPDFFSLINEQCDLCVQTMTVFVSHMERGDADTAAEIRHLEKQGDKLKRRNNHVLDKAFTTPMDREDIYDAITSIDEIINYAKSTIRELEVLSLEPDRHMLEMAIELRAGSEALQRGFAKLSTNPAHAEHDAMAARKAERKVENVYRHSIAELFQTEAMLQKIPGDNNGDGHQLLALAIIDIFKHREIYRHMSNGADRLAHAADKLNDIIVKIS</sequence>
<dbReference type="eggNOG" id="COG1392">
    <property type="taxonomic scope" value="Bacteria"/>
</dbReference>
<dbReference type="HOGENOM" id="CLU_086031_0_0_0"/>
<dbReference type="AlphaFoldDB" id="Q0EZH2"/>
<reference evidence="2 3" key="1">
    <citation type="submission" date="2006-09" db="EMBL/GenBank/DDBJ databases">
        <authorList>
            <person name="Emerson D."/>
            <person name="Ferriera S."/>
            <person name="Johnson J."/>
            <person name="Kravitz S."/>
            <person name="Halpern A."/>
            <person name="Remington K."/>
            <person name="Beeson K."/>
            <person name="Tran B."/>
            <person name="Rogers Y.-H."/>
            <person name="Friedman R."/>
            <person name="Venter J.C."/>
        </authorList>
    </citation>
    <scope>NUCLEOTIDE SEQUENCE [LARGE SCALE GENOMIC DNA]</scope>
    <source>
        <strain evidence="2 3">PV-1</strain>
    </source>
</reference>
<organism evidence="2 3">
    <name type="scientific">Mariprofundus ferrooxydans PV-1</name>
    <dbReference type="NCBI Taxonomy" id="314345"/>
    <lineage>
        <taxon>Bacteria</taxon>
        <taxon>Pseudomonadati</taxon>
        <taxon>Pseudomonadota</taxon>
        <taxon>Candidatius Mariprofundia</taxon>
        <taxon>Mariprofundales</taxon>
        <taxon>Mariprofundaceae</taxon>
        <taxon>Mariprofundus</taxon>
    </lineage>
</organism>
<protein>
    <submittedName>
        <fullName evidence="2">Phosphate transport regulator-like protein</fullName>
    </submittedName>
</protein>
<dbReference type="Pfam" id="PF01865">
    <property type="entry name" value="PhoU_div"/>
    <property type="match status" value="1"/>
</dbReference>
<dbReference type="Gene3D" id="1.20.58.220">
    <property type="entry name" value="Phosphate transport system protein phou homolog 2, domain 2"/>
    <property type="match status" value="1"/>
</dbReference>
<evidence type="ECO:0000313" key="3">
    <source>
        <dbReference type="Proteomes" id="UP000005297"/>
    </source>
</evidence>
<dbReference type="InterPro" id="IPR038078">
    <property type="entry name" value="PhoU-like_sf"/>
</dbReference>